<dbReference type="InterPro" id="IPR051130">
    <property type="entry name" value="Mito_struct-func_regulator"/>
</dbReference>
<organism evidence="3 4">
    <name type="scientific">Prunus dulcis</name>
    <name type="common">Almond</name>
    <name type="synonym">Amygdalus dulcis</name>
    <dbReference type="NCBI Taxonomy" id="3755"/>
    <lineage>
        <taxon>Eukaryota</taxon>
        <taxon>Viridiplantae</taxon>
        <taxon>Streptophyta</taxon>
        <taxon>Embryophyta</taxon>
        <taxon>Tracheophyta</taxon>
        <taxon>Spermatophyta</taxon>
        <taxon>Magnoliopsida</taxon>
        <taxon>eudicotyledons</taxon>
        <taxon>Gunneridae</taxon>
        <taxon>Pentapetalae</taxon>
        <taxon>rosids</taxon>
        <taxon>fabids</taxon>
        <taxon>Rosales</taxon>
        <taxon>Rosaceae</taxon>
        <taxon>Amygdaloideae</taxon>
        <taxon>Amygdaleae</taxon>
        <taxon>Prunus</taxon>
    </lineage>
</organism>
<evidence type="ECO:0000313" key="3">
    <source>
        <dbReference type="EMBL" id="VVA27740.1"/>
    </source>
</evidence>
<dbReference type="SUPFAM" id="SSF56112">
    <property type="entry name" value="Protein kinase-like (PK-like)"/>
    <property type="match status" value="1"/>
</dbReference>
<dbReference type="EMBL" id="CABIKO010000127">
    <property type="protein sequence ID" value="VVA27740.1"/>
    <property type="molecule type" value="Genomic_DNA"/>
</dbReference>
<dbReference type="InterPro" id="IPR004147">
    <property type="entry name" value="ABC1_dom"/>
</dbReference>
<dbReference type="PANTHER" id="PTHR43173:SF28">
    <property type="entry name" value="AARF DOMAIN CONTAINING KINASE 5"/>
    <property type="match status" value="1"/>
</dbReference>
<gene>
    <name evidence="3" type="ORF">ALMOND_2B006760</name>
</gene>
<comment type="similarity">
    <text evidence="1">Belongs to the protein kinase superfamily. ADCK protein kinase family.</text>
</comment>
<dbReference type="InterPro" id="IPR011009">
    <property type="entry name" value="Kinase-like_dom_sf"/>
</dbReference>
<dbReference type="Pfam" id="PF03109">
    <property type="entry name" value="ABC1"/>
    <property type="match status" value="2"/>
</dbReference>
<dbReference type="AlphaFoldDB" id="A0A5E4FKQ9"/>
<protein>
    <recommendedName>
        <fullName evidence="2">ABC1 atypical kinase-like domain-containing protein</fullName>
    </recommendedName>
</protein>
<dbReference type="Gramene" id="VVA27740">
    <property type="protein sequence ID" value="VVA27740"/>
    <property type="gene ID" value="Prudul26B006760"/>
</dbReference>
<sequence length="564" mass="64362">MRKAKTALCLITATGLTFHAFNPNFLSSSSDSFPNFPEKLRAPIHGVNRSSRAIATIAFTAVDYKFTLHGLSVDSDEYRQKLSEVHRRSASRIRKLCEVNRGFYVKAGQFVAALRQVPKEYSLTLSSLQDQAVPYHFKAIKEVLIRNLGPELSDMFLSLDEHPIAAASIAQVHRGVLKGHQEVAIKVQYPDLEQQMKIDTTTMYFLSKSLAWINLGSGRLLPETNFENFLSFKFLQKLNSKECSREVEKEVILEIIIEDSEDNNGFRLFNCSTDFIQEARNSETTANNFANNKWVKDLTTHQVLTMEFCTGQKVDDVEYLKERRIHPMKVAEVLLEVFAEMIFIHGFLHGDPHPGNILVSPEGQNGFSLVILDHGIYKKLDEGFRLDYCQLWKALILLDSKNLQRLGEQFGVAKYSRYFPVIFTGRTIDSKSALGKAMSVEERRNLKQELKSLKMEDISSFMESLPSDFLTILRTDGLLRSIVSKLGAPQRVRLLAYGKYALYGLSPKLNPESDFALKVVFSRLKANASYYRLRLIIEVLQLLSWMAKVKLLLYTMYEKIRLCC</sequence>
<dbReference type="Proteomes" id="UP000327085">
    <property type="component" value="Chromosome 3"/>
</dbReference>
<reference evidence="4" key="1">
    <citation type="journal article" date="2020" name="Plant J.">
        <title>Transposons played a major role in the diversification between the closely related almond and peach genomes: results from the almond genome sequence.</title>
        <authorList>
            <person name="Alioto T."/>
            <person name="Alexiou K.G."/>
            <person name="Bardil A."/>
            <person name="Barteri F."/>
            <person name="Castanera R."/>
            <person name="Cruz F."/>
            <person name="Dhingra A."/>
            <person name="Duval H."/>
            <person name="Fernandez I Marti A."/>
            <person name="Frias L."/>
            <person name="Galan B."/>
            <person name="Garcia J.L."/>
            <person name="Howad W."/>
            <person name="Gomez-Garrido J."/>
            <person name="Gut M."/>
            <person name="Julca I."/>
            <person name="Morata J."/>
            <person name="Puigdomenech P."/>
            <person name="Ribeca P."/>
            <person name="Rubio Cabetas M.J."/>
            <person name="Vlasova A."/>
            <person name="Wirthensohn M."/>
            <person name="Garcia-Mas J."/>
            <person name="Gabaldon T."/>
            <person name="Casacuberta J.M."/>
            <person name="Arus P."/>
        </authorList>
    </citation>
    <scope>NUCLEOTIDE SEQUENCE [LARGE SCALE GENOMIC DNA]</scope>
    <source>
        <strain evidence="4">cv. Texas</strain>
    </source>
</reference>
<dbReference type="CDD" id="cd13969">
    <property type="entry name" value="ADCK1-like"/>
    <property type="match status" value="1"/>
</dbReference>
<feature type="domain" description="ABC1 atypical kinase-like" evidence="2">
    <location>
        <begin position="128"/>
        <end position="211"/>
    </location>
</feature>
<name>A0A5E4FKQ9_PRUDU</name>
<evidence type="ECO:0000256" key="1">
    <source>
        <dbReference type="ARBA" id="ARBA00009670"/>
    </source>
</evidence>
<dbReference type="InterPro" id="IPR045307">
    <property type="entry name" value="ADCK1_dom"/>
</dbReference>
<evidence type="ECO:0000313" key="4">
    <source>
        <dbReference type="Proteomes" id="UP000327085"/>
    </source>
</evidence>
<dbReference type="PANTHER" id="PTHR43173">
    <property type="entry name" value="ABC1 FAMILY PROTEIN"/>
    <property type="match status" value="1"/>
</dbReference>
<dbReference type="Gene3D" id="1.10.510.10">
    <property type="entry name" value="Transferase(Phosphotransferase) domain 1"/>
    <property type="match status" value="1"/>
</dbReference>
<proteinExistence type="inferred from homology"/>
<feature type="domain" description="ABC1 atypical kinase-like" evidence="2">
    <location>
        <begin position="273"/>
        <end position="405"/>
    </location>
</feature>
<evidence type="ECO:0000259" key="2">
    <source>
        <dbReference type="Pfam" id="PF03109"/>
    </source>
</evidence>
<accession>A0A5E4FKQ9</accession>